<dbReference type="Proteomes" id="UP000316621">
    <property type="component" value="Chromosome 4"/>
</dbReference>
<dbReference type="Gene3D" id="3.90.550.10">
    <property type="entry name" value="Spore Coat Polysaccharide Biosynthesis Protein SpsA, Chain A"/>
    <property type="match status" value="1"/>
</dbReference>
<gene>
    <name evidence="2" type="ORF">C5167_004895</name>
</gene>
<organism evidence="2 3">
    <name type="scientific">Papaver somniferum</name>
    <name type="common">Opium poppy</name>
    <dbReference type="NCBI Taxonomy" id="3469"/>
    <lineage>
        <taxon>Eukaryota</taxon>
        <taxon>Viridiplantae</taxon>
        <taxon>Streptophyta</taxon>
        <taxon>Embryophyta</taxon>
        <taxon>Tracheophyta</taxon>
        <taxon>Spermatophyta</taxon>
        <taxon>Magnoliopsida</taxon>
        <taxon>Ranunculales</taxon>
        <taxon>Papaveraceae</taxon>
        <taxon>Papaveroideae</taxon>
        <taxon>Papaver</taxon>
    </lineage>
</organism>
<dbReference type="InterPro" id="IPR050587">
    <property type="entry name" value="GNT1/Glycosyltrans_8"/>
</dbReference>
<evidence type="ECO:0008006" key="4">
    <source>
        <dbReference type="Google" id="ProtNLM"/>
    </source>
</evidence>
<dbReference type="Gramene" id="RZC57592">
    <property type="protein sequence ID" value="RZC57592"/>
    <property type="gene ID" value="C5167_004895"/>
</dbReference>
<dbReference type="STRING" id="3469.A0A4Y7JC05"/>
<protein>
    <recommendedName>
        <fullName evidence="4">Hexosyltransferase</fullName>
    </recommendedName>
</protein>
<keyword evidence="3" id="KW-1185">Reference proteome</keyword>
<keyword evidence="1" id="KW-0464">Manganese</keyword>
<sequence length="415" mass="47110">MARTNESCKIRVGDLAVVWWRFSIPRVVNGGLVLRIEGRDLRYCQKRFCYKALSEHLTVVFARDVFYEWSIECLPAGRRKMVRRFKLTLNKLYAWSLVEYERVVMLDSDNMFIQKTDELFQCGQFCAVFINPCIFHTGLFVLQPSTEVFKNMLHEIEIGRDNPDGTDQGFLTGYFSNLLDEPMFHPPLNGTKLDGHYRLPLGYQMDASYFYLKLVWRIPCGPNSVITFPSAPWMKPWYWWSWPVLPLGFPWHEARRETLGYGAEIPVVVIPALMYLGVMAAARLARPNLSKLCSPTQKSHILTNRAQVYSNVVNLSGLHTSSLPHPSDSSSTPWLVTLSARLFITCISCYQYFPSSSSSCLNTLAGNFLFPTGDGIPLVPQWGCKSTLCFCLRLLLCTVLVGITGESSYVLAGIS</sequence>
<dbReference type="EMBL" id="CM010718">
    <property type="protein sequence ID" value="RZC57592.1"/>
    <property type="molecule type" value="Genomic_DNA"/>
</dbReference>
<name>A0A4Y7JC05_PAPSO</name>
<evidence type="ECO:0000256" key="1">
    <source>
        <dbReference type="ARBA" id="ARBA00023211"/>
    </source>
</evidence>
<dbReference type="AlphaFoldDB" id="A0A4Y7JC05"/>
<dbReference type="PANTHER" id="PTHR11183">
    <property type="entry name" value="GLYCOGENIN SUBFAMILY MEMBER"/>
    <property type="match status" value="1"/>
</dbReference>
<dbReference type="SUPFAM" id="SSF53448">
    <property type="entry name" value="Nucleotide-diphospho-sugar transferases"/>
    <property type="match status" value="1"/>
</dbReference>
<evidence type="ECO:0000313" key="2">
    <source>
        <dbReference type="EMBL" id="RZC57592.1"/>
    </source>
</evidence>
<accession>A0A4Y7JC05</accession>
<reference evidence="2 3" key="1">
    <citation type="journal article" date="2018" name="Science">
        <title>The opium poppy genome and morphinan production.</title>
        <authorList>
            <person name="Guo L."/>
            <person name="Winzer T."/>
            <person name="Yang X."/>
            <person name="Li Y."/>
            <person name="Ning Z."/>
            <person name="He Z."/>
            <person name="Teodor R."/>
            <person name="Lu Y."/>
            <person name="Bowser T.A."/>
            <person name="Graham I.A."/>
            <person name="Ye K."/>
        </authorList>
    </citation>
    <scope>NUCLEOTIDE SEQUENCE [LARGE SCALE GENOMIC DNA]</scope>
    <source>
        <strain evidence="3">cv. HN1</strain>
        <tissue evidence="2">Leaves</tissue>
    </source>
</reference>
<evidence type="ECO:0000313" key="3">
    <source>
        <dbReference type="Proteomes" id="UP000316621"/>
    </source>
</evidence>
<dbReference type="InterPro" id="IPR029044">
    <property type="entry name" value="Nucleotide-diphossugar_trans"/>
</dbReference>
<proteinExistence type="predicted"/>